<proteinExistence type="predicted"/>
<dbReference type="CDD" id="cd04475">
    <property type="entry name" value="RPA1_DBD_B"/>
    <property type="match status" value="1"/>
</dbReference>
<dbReference type="InterPro" id="IPR049163">
    <property type="entry name" value="Pif1-like_2B_dom"/>
</dbReference>
<accession>A0ABM4W8X3</accession>
<dbReference type="RefSeq" id="XP_071928195.1">
    <property type="nucleotide sequence ID" value="XM_072072094.1"/>
</dbReference>
<feature type="domain" description="Replication protein A OB" evidence="2">
    <location>
        <begin position="253"/>
        <end position="345"/>
    </location>
</feature>
<dbReference type="Pfam" id="PF21530">
    <property type="entry name" value="Pif1_2B_dom"/>
    <property type="match status" value="1"/>
</dbReference>
<sequence length="401" mass="45807">MNRAILTTKNDFVDQINEKLIQEFLGTPFDYLSRDKCLDNSQQAILEDFMNSHTPNGFPPHRLTLKENAPIMLLRNIDPPEGLCNGTRLLCKSLKHNIIDAVISSGEFAGKQLSAALFKREKMESNLVNFTELQPLMDNWTAIVQVIEKQKVQVSRNGKRYQKLVFVDSQGQTAQALIYAGDIMFFRKYFEPYRRYYVSNARIQNVLPRYSTYPNECSWTIDNSTLVQEIDEVDPPLIPNVFNFANYNSVYQHIDTTDEIDLIGIAIHVHSKAIRGGTPTRDIILKDHTSHPMVLTLWGEHESEEGQDIADMIHTQPVVAALRVRVTSYHTMHLSTKYSSSILINPPIQQATGLRNWCSQNQEEITHFIAERTYTDRLKLLPIPDDDRVITISDLTAVAEA</sequence>
<evidence type="ECO:0000259" key="2">
    <source>
        <dbReference type="Pfam" id="PF16900"/>
    </source>
</evidence>
<evidence type="ECO:0000313" key="5">
    <source>
        <dbReference type="RefSeq" id="XP_071928195.1"/>
    </source>
</evidence>
<evidence type="ECO:0000259" key="3">
    <source>
        <dbReference type="Pfam" id="PF21530"/>
    </source>
</evidence>
<dbReference type="GeneID" id="140021331"/>
<dbReference type="Gene3D" id="2.40.50.140">
    <property type="entry name" value="Nucleic acid-binding proteins"/>
    <property type="match status" value="2"/>
</dbReference>
<feature type="domain" description="DNA helicase Pif1-like 2B" evidence="3">
    <location>
        <begin position="48"/>
        <end position="91"/>
    </location>
</feature>
<dbReference type="Proteomes" id="UP001652660">
    <property type="component" value="Chromosome 11e"/>
</dbReference>
<dbReference type="InterPro" id="IPR031657">
    <property type="entry name" value="REPA_OB_2"/>
</dbReference>
<keyword evidence="1" id="KW-0238">DNA-binding</keyword>
<dbReference type="PANTHER" id="PTHR10492">
    <property type="match status" value="1"/>
</dbReference>
<gene>
    <name evidence="5" type="primary">LOC140021331</name>
</gene>
<dbReference type="InterPro" id="IPR012340">
    <property type="entry name" value="NA-bd_OB-fold"/>
</dbReference>
<dbReference type="SUPFAM" id="SSF50249">
    <property type="entry name" value="Nucleic acid-binding proteins"/>
    <property type="match status" value="2"/>
</dbReference>
<dbReference type="Pfam" id="PF16900">
    <property type="entry name" value="REPA_OB_2"/>
    <property type="match status" value="1"/>
</dbReference>
<dbReference type="PANTHER" id="PTHR10492:SF57">
    <property type="entry name" value="ATP-DEPENDENT DNA HELICASE"/>
    <property type="match status" value="1"/>
</dbReference>
<protein>
    <submittedName>
        <fullName evidence="5">Replication protein A 70 kDa DNA-binding subunit B-like</fullName>
    </submittedName>
</protein>
<organism evidence="4 5">
    <name type="scientific">Coffea arabica</name>
    <name type="common">Arabian coffee</name>
    <dbReference type="NCBI Taxonomy" id="13443"/>
    <lineage>
        <taxon>Eukaryota</taxon>
        <taxon>Viridiplantae</taxon>
        <taxon>Streptophyta</taxon>
        <taxon>Embryophyta</taxon>
        <taxon>Tracheophyta</taxon>
        <taxon>Spermatophyta</taxon>
        <taxon>Magnoliopsida</taxon>
        <taxon>eudicotyledons</taxon>
        <taxon>Gunneridae</taxon>
        <taxon>Pentapetalae</taxon>
        <taxon>asterids</taxon>
        <taxon>lamiids</taxon>
        <taxon>Gentianales</taxon>
        <taxon>Rubiaceae</taxon>
        <taxon>Ixoroideae</taxon>
        <taxon>Gardenieae complex</taxon>
        <taxon>Bertiereae - Coffeeae clade</taxon>
        <taxon>Coffeeae</taxon>
        <taxon>Coffea</taxon>
    </lineage>
</organism>
<name>A0ABM4W8X3_COFAR</name>
<dbReference type="SUPFAM" id="SSF52540">
    <property type="entry name" value="P-loop containing nucleoside triphosphate hydrolases"/>
    <property type="match status" value="1"/>
</dbReference>
<keyword evidence="4" id="KW-1185">Reference proteome</keyword>
<evidence type="ECO:0000313" key="4">
    <source>
        <dbReference type="Proteomes" id="UP001652660"/>
    </source>
</evidence>
<evidence type="ECO:0000256" key="1">
    <source>
        <dbReference type="ARBA" id="ARBA00023125"/>
    </source>
</evidence>
<reference evidence="5" key="1">
    <citation type="submission" date="2025-08" db="UniProtKB">
        <authorList>
            <consortium name="RefSeq"/>
        </authorList>
    </citation>
    <scope>IDENTIFICATION</scope>
    <source>
        <tissue evidence="5">Leaves</tissue>
    </source>
</reference>
<dbReference type="InterPro" id="IPR027417">
    <property type="entry name" value="P-loop_NTPase"/>
</dbReference>